<dbReference type="WBParaSite" id="RSKR_0000989775.1">
    <property type="protein sequence ID" value="RSKR_0000989775.1"/>
    <property type="gene ID" value="RSKR_0000989775"/>
</dbReference>
<evidence type="ECO:0000313" key="2">
    <source>
        <dbReference type="WBParaSite" id="RSKR_0000989775.1"/>
    </source>
</evidence>
<proteinExistence type="predicted"/>
<protein>
    <submittedName>
        <fullName evidence="2">NR LBD domain-containing protein</fullName>
    </submittedName>
</protein>
<dbReference type="Proteomes" id="UP000095286">
    <property type="component" value="Unplaced"/>
</dbReference>
<organism evidence="1 2">
    <name type="scientific">Rhabditophanes sp. KR3021</name>
    <dbReference type="NCBI Taxonomy" id="114890"/>
    <lineage>
        <taxon>Eukaryota</taxon>
        <taxon>Metazoa</taxon>
        <taxon>Ecdysozoa</taxon>
        <taxon>Nematoda</taxon>
        <taxon>Chromadorea</taxon>
        <taxon>Rhabditida</taxon>
        <taxon>Tylenchina</taxon>
        <taxon>Panagrolaimomorpha</taxon>
        <taxon>Strongyloidoidea</taxon>
        <taxon>Alloionematidae</taxon>
        <taxon>Rhabditophanes</taxon>
    </lineage>
</organism>
<accession>A0AC35UC82</accession>
<name>A0AC35UC82_9BILA</name>
<sequence>MNPEENEFITNDGVITNCLVCNSIEMEELNKYCDKCGCFFRSSLNHGGKLLCITHSGLCTVNCNQAIICPYCRFIKIKLICFNETGNLVLFSNKFFSQTPSISVEEIFASTIYTQPWFSNIKLFNLQRIMISLESYFSKCSSNTKDRFYISTEVIKQDYIRYMEKNCLYAAQFLMLSNEFANLSMGEKFQISDNFLAHFFVITNAKMVQNIFESSAYYFIIDKNRVYELKYDQEAEEATANSSGKLKVSMMIKRIINFYITHIYTVIQNFGTIEFSYLMTLLIWTNKSDTDLNNYNLYLKKSSVYTPSNIVIANCEIHDYYVNELNVTSYESRIMEMYKLIQCSIEFNKMKKQMLELCKELEVYEHLDDTIYSFLII</sequence>
<evidence type="ECO:0000313" key="1">
    <source>
        <dbReference type="Proteomes" id="UP000095286"/>
    </source>
</evidence>
<reference evidence="2" key="1">
    <citation type="submission" date="2016-11" db="UniProtKB">
        <authorList>
            <consortium name="WormBaseParasite"/>
        </authorList>
    </citation>
    <scope>IDENTIFICATION</scope>
    <source>
        <strain evidence="2">KR3021</strain>
    </source>
</reference>